<proteinExistence type="predicted"/>
<organism evidence="2 4">
    <name type="scientific">Chitinophaga sancti</name>
    <dbReference type="NCBI Taxonomy" id="1004"/>
    <lineage>
        <taxon>Bacteria</taxon>
        <taxon>Pseudomonadati</taxon>
        <taxon>Bacteroidota</taxon>
        <taxon>Chitinophagia</taxon>
        <taxon>Chitinophagales</taxon>
        <taxon>Chitinophagaceae</taxon>
        <taxon>Chitinophaga</taxon>
    </lineage>
</organism>
<dbReference type="Proteomes" id="UP000183788">
    <property type="component" value="Unassembled WGS sequence"/>
</dbReference>
<dbReference type="Proteomes" id="UP001326715">
    <property type="component" value="Chromosome"/>
</dbReference>
<reference evidence="2 4" key="1">
    <citation type="submission" date="2016-11" db="EMBL/GenBank/DDBJ databases">
        <authorList>
            <person name="Jaros S."/>
            <person name="Januszkiewicz K."/>
            <person name="Wedrychowicz H."/>
        </authorList>
    </citation>
    <scope>NUCLEOTIDE SEQUENCE [LARGE SCALE GENOMIC DNA]</scope>
    <source>
        <strain evidence="2 4">DSM 784</strain>
    </source>
</reference>
<reference evidence="3 5" key="2">
    <citation type="submission" date="2023-11" db="EMBL/GenBank/DDBJ databases">
        <title>MicrobeMod: A computational toolkit for identifying prokaryotic methylation and restriction-modification with nanopore sequencing.</title>
        <authorList>
            <person name="Crits-Christoph A."/>
            <person name="Kang S.C."/>
            <person name="Lee H."/>
            <person name="Ostrov N."/>
        </authorList>
    </citation>
    <scope>NUCLEOTIDE SEQUENCE [LARGE SCALE GENOMIC DNA]</scope>
    <source>
        <strain evidence="3 5">ATCC 23090</strain>
    </source>
</reference>
<dbReference type="OrthoDB" id="673651at2"/>
<evidence type="ECO:0000313" key="4">
    <source>
        <dbReference type="Proteomes" id="UP000183788"/>
    </source>
</evidence>
<dbReference type="STRING" id="1004.SAMN05661012_04342"/>
<feature type="region of interest" description="Disordered" evidence="1">
    <location>
        <begin position="67"/>
        <end position="88"/>
    </location>
</feature>
<dbReference type="AlphaFoldDB" id="A0A1K1RW44"/>
<gene>
    <name evidence="2" type="ORF">SAMN05661012_04342</name>
    <name evidence="3" type="ORF">SR876_02665</name>
</gene>
<protein>
    <submittedName>
        <fullName evidence="2">Uncharacterized protein</fullName>
    </submittedName>
</protein>
<name>A0A1K1RW44_9BACT</name>
<accession>A0A1K1RW44</accession>
<dbReference type="EMBL" id="FPIZ01000015">
    <property type="protein sequence ID" value="SFW76379.1"/>
    <property type="molecule type" value="Genomic_DNA"/>
</dbReference>
<dbReference type="EMBL" id="CP140154">
    <property type="protein sequence ID" value="WQG90383.1"/>
    <property type="molecule type" value="Genomic_DNA"/>
</dbReference>
<evidence type="ECO:0000313" key="5">
    <source>
        <dbReference type="Proteomes" id="UP001326715"/>
    </source>
</evidence>
<evidence type="ECO:0000313" key="3">
    <source>
        <dbReference type="EMBL" id="WQG90383.1"/>
    </source>
</evidence>
<evidence type="ECO:0000313" key="2">
    <source>
        <dbReference type="EMBL" id="SFW76379.1"/>
    </source>
</evidence>
<dbReference type="RefSeq" id="WP_072363333.1">
    <property type="nucleotide sequence ID" value="NZ_CP139972.1"/>
</dbReference>
<keyword evidence="5" id="KW-1185">Reference proteome</keyword>
<sequence length="88" mass="10204">MKQEAQHHLPIKLTLDDARQLLQADIYAYTDEEVTLIVDFIYRLAAIDLTIYEESLRNDTPVIHIKPYDDDHSTKSIPISQGKHRRTG</sequence>
<evidence type="ECO:0000256" key="1">
    <source>
        <dbReference type="SAM" id="MobiDB-lite"/>
    </source>
</evidence>